<evidence type="ECO:0000256" key="6">
    <source>
        <dbReference type="SAM" id="Phobius"/>
    </source>
</evidence>
<dbReference type="InterPro" id="IPR051542">
    <property type="entry name" value="Hydrogenase_cytochrome"/>
</dbReference>
<name>A0A4Q0ZEY8_9BACT</name>
<dbReference type="AlphaFoldDB" id="A0A4Q0ZEY8"/>
<keyword evidence="2" id="KW-1003">Cell membrane</keyword>
<dbReference type="RefSeq" id="WP_128985859.1">
    <property type="nucleotide sequence ID" value="NZ_PDJZ01000003.1"/>
</dbReference>
<reference evidence="8 9" key="1">
    <citation type="submission" date="2017-10" db="EMBL/GenBank/DDBJ databases">
        <title>Genomics of the genus Arcobacter.</title>
        <authorList>
            <person name="Perez-Cataluna A."/>
            <person name="Figueras M.J."/>
        </authorList>
    </citation>
    <scope>NUCLEOTIDE SEQUENCE [LARGE SCALE GENOMIC DNA]</scope>
    <source>
        <strain evidence="8 9">F26</strain>
    </source>
</reference>
<dbReference type="InterPro" id="IPR011577">
    <property type="entry name" value="Cyt_b561_bac/Ni-Hgenase"/>
</dbReference>
<sequence>MEKSYIWSLPTRVFHALFALFILLAFLSAEDEWLNYHAIIGYAVLILVFYRIFWGFFGPKYSLFKDFPTGKKNVKDFLNHIFEEKQKYVGHNPLASYVMISMFIVTILVVLTGALLFGIQEGKGIFSFLNDSFFKKMDLFEELHEFLSNLLIALIIAHLCGIFADRFLHKKQETLNSIVTGYKITSENESIKLNIYQKMFSLLMFIFFVGFLIFNIYNPKNLLVASKYEAIDYKTQNELFVKECASCHTLYPPFVLPKKSWELIMADLENHFGDDASLDVESNKNILAFLLKNSAENSTMESSFKFLQSIKNQDIIAMSKTTYWEKTHKDLPKEIFDNEKIKSKANCKACHIDIEKGLIEDENIKNPLN</sequence>
<dbReference type="GO" id="GO:0020037">
    <property type="term" value="F:heme binding"/>
    <property type="evidence" value="ECO:0007669"/>
    <property type="project" value="TreeGrafter"/>
</dbReference>
<dbReference type="GO" id="GO:0022904">
    <property type="term" value="P:respiratory electron transport chain"/>
    <property type="evidence" value="ECO:0007669"/>
    <property type="project" value="InterPro"/>
</dbReference>
<evidence type="ECO:0000256" key="2">
    <source>
        <dbReference type="ARBA" id="ARBA00022475"/>
    </source>
</evidence>
<accession>A0A4Q0ZEY8</accession>
<feature type="transmembrane region" description="Helical" evidence="6">
    <location>
        <begin position="146"/>
        <end position="164"/>
    </location>
</feature>
<gene>
    <name evidence="8" type="ORF">CRU90_03310</name>
</gene>
<comment type="caution">
    <text evidence="8">The sequence shown here is derived from an EMBL/GenBank/DDBJ whole genome shotgun (WGS) entry which is preliminary data.</text>
</comment>
<evidence type="ECO:0000256" key="3">
    <source>
        <dbReference type="ARBA" id="ARBA00022692"/>
    </source>
</evidence>
<evidence type="ECO:0000259" key="7">
    <source>
        <dbReference type="Pfam" id="PF01292"/>
    </source>
</evidence>
<dbReference type="InterPro" id="IPR018588">
    <property type="entry name" value="Dihaem_cytochrome-c"/>
</dbReference>
<dbReference type="Gene3D" id="1.20.950.20">
    <property type="entry name" value="Transmembrane di-heme cytochromes, Chain C"/>
    <property type="match status" value="1"/>
</dbReference>
<proteinExistence type="predicted"/>
<feature type="transmembrane region" description="Helical" evidence="6">
    <location>
        <begin position="39"/>
        <end position="57"/>
    </location>
</feature>
<comment type="subcellular location">
    <subcellularLocation>
        <location evidence="1">Cell membrane</location>
        <topology evidence="1">Multi-pass membrane protein</topology>
    </subcellularLocation>
</comment>
<keyword evidence="4 6" id="KW-1133">Transmembrane helix</keyword>
<dbReference type="EMBL" id="PDJZ01000003">
    <property type="protein sequence ID" value="RXJ84997.1"/>
    <property type="molecule type" value="Genomic_DNA"/>
</dbReference>
<dbReference type="Pfam" id="PF01292">
    <property type="entry name" value="Ni_hydr_CYTB"/>
    <property type="match status" value="1"/>
</dbReference>
<feature type="transmembrane region" description="Helical" evidence="6">
    <location>
        <begin position="94"/>
        <end position="119"/>
    </location>
</feature>
<keyword evidence="3 6" id="KW-0812">Transmembrane</keyword>
<dbReference type="SUPFAM" id="SSF81342">
    <property type="entry name" value="Transmembrane di-heme cytochromes"/>
    <property type="match status" value="1"/>
</dbReference>
<organism evidence="8 9">
    <name type="scientific">Arcobacter cloacae</name>
    <dbReference type="NCBI Taxonomy" id="1054034"/>
    <lineage>
        <taxon>Bacteria</taxon>
        <taxon>Pseudomonadati</taxon>
        <taxon>Campylobacterota</taxon>
        <taxon>Epsilonproteobacteria</taxon>
        <taxon>Campylobacterales</taxon>
        <taxon>Arcobacteraceae</taxon>
        <taxon>Arcobacter</taxon>
    </lineage>
</organism>
<protein>
    <recommendedName>
        <fullName evidence="7">Cytochrome b561 bacterial/Ni-hydrogenase domain-containing protein</fullName>
    </recommendedName>
</protein>
<keyword evidence="5 6" id="KW-0472">Membrane</keyword>
<evidence type="ECO:0000313" key="9">
    <source>
        <dbReference type="Proteomes" id="UP000290870"/>
    </source>
</evidence>
<feature type="domain" description="Cytochrome b561 bacterial/Ni-hydrogenase" evidence="7">
    <location>
        <begin position="7"/>
        <end position="181"/>
    </location>
</feature>
<dbReference type="OrthoDB" id="196472at2"/>
<feature type="transmembrane region" description="Helical" evidence="6">
    <location>
        <begin position="199"/>
        <end position="217"/>
    </location>
</feature>
<dbReference type="InterPro" id="IPR016174">
    <property type="entry name" value="Di-haem_cyt_TM"/>
</dbReference>
<dbReference type="Proteomes" id="UP000290870">
    <property type="component" value="Unassembled WGS sequence"/>
</dbReference>
<evidence type="ECO:0000256" key="1">
    <source>
        <dbReference type="ARBA" id="ARBA00004651"/>
    </source>
</evidence>
<evidence type="ECO:0000313" key="8">
    <source>
        <dbReference type="EMBL" id="RXJ84997.1"/>
    </source>
</evidence>
<dbReference type="GO" id="GO:0009055">
    <property type="term" value="F:electron transfer activity"/>
    <property type="evidence" value="ECO:0007669"/>
    <property type="project" value="InterPro"/>
</dbReference>
<dbReference type="PANTHER" id="PTHR30485:SF2">
    <property type="entry name" value="BLL0597 PROTEIN"/>
    <property type="match status" value="1"/>
</dbReference>
<dbReference type="PANTHER" id="PTHR30485">
    <property type="entry name" value="NI/FE-HYDROGENASE 1 B-TYPE CYTOCHROME SUBUNIT"/>
    <property type="match status" value="1"/>
</dbReference>
<dbReference type="Pfam" id="PF09626">
    <property type="entry name" value="DHC"/>
    <property type="match status" value="1"/>
</dbReference>
<dbReference type="GO" id="GO:0005886">
    <property type="term" value="C:plasma membrane"/>
    <property type="evidence" value="ECO:0007669"/>
    <property type="project" value="UniProtKB-SubCell"/>
</dbReference>
<evidence type="ECO:0000256" key="4">
    <source>
        <dbReference type="ARBA" id="ARBA00022989"/>
    </source>
</evidence>
<evidence type="ECO:0000256" key="5">
    <source>
        <dbReference type="ARBA" id="ARBA00023136"/>
    </source>
</evidence>